<dbReference type="EMBL" id="BK016270">
    <property type="protein sequence ID" value="DAG06418.1"/>
    <property type="molecule type" value="Genomic_DNA"/>
</dbReference>
<sequence length="173" mass="21101">MSKEYDTYLSSHRFNVSRGYSWLRQNLPGIFDGMDKYPATLWLNHDESKKYPDEYKAYDDYFYGKNRSFGVVMAFKKAWLEHIHRNPHHWQHWVLINDEPEEGEVILEMPYKYIIEMICDWWSFSWEKGDLTEIFSWYEKHSKYIKLAPKTRKTVETILKKIQEKLEENEKGD</sequence>
<name>A0A8S5VI22_9CAUD</name>
<protein>
    <submittedName>
        <fullName evidence="1">Uncharacterized protein</fullName>
    </submittedName>
</protein>
<evidence type="ECO:0000313" key="1">
    <source>
        <dbReference type="EMBL" id="DAG06418.1"/>
    </source>
</evidence>
<reference evidence="1" key="1">
    <citation type="journal article" date="2021" name="Proc. Natl. Acad. Sci. U.S.A.">
        <title>A Catalog of Tens of Thousands of Viruses from Human Metagenomes Reveals Hidden Associations with Chronic Diseases.</title>
        <authorList>
            <person name="Tisza M.J."/>
            <person name="Buck C.B."/>
        </authorList>
    </citation>
    <scope>NUCLEOTIDE SEQUENCE</scope>
    <source>
        <strain evidence="1">Cthu813</strain>
    </source>
</reference>
<organism evidence="1">
    <name type="scientific">Siphoviridae sp. cthu813</name>
    <dbReference type="NCBI Taxonomy" id="2825618"/>
    <lineage>
        <taxon>Viruses</taxon>
        <taxon>Duplodnaviria</taxon>
        <taxon>Heunggongvirae</taxon>
        <taxon>Uroviricota</taxon>
        <taxon>Caudoviricetes</taxon>
    </lineage>
</organism>
<accession>A0A8S5VI22</accession>
<proteinExistence type="predicted"/>
<dbReference type="Pfam" id="PF18907">
    <property type="entry name" value="DUF5662"/>
    <property type="match status" value="1"/>
</dbReference>
<dbReference type="InterPro" id="IPR043721">
    <property type="entry name" value="DUF5662"/>
</dbReference>